<accession>I0GRI8</accession>
<reference evidence="1 2" key="1">
    <citation type="submission" date="2011-10" db="EMBL/GenBank/DDBJ databases">
        <title>Whole genome sequence of Selenomonas ruminantium subsp. lactilytica TAM6421.</title>
        <authorList>
            <person name="Oguchi A."/>
            <person name="Ankai A."/>
            <person name="Kaneko J."/>
            <person name="Yamada-Narita S."/>
            <person name="Fukui S."/>
            <person name="Takahashi M."/>
            <person name="Onodera T."/>
            <person name="Kojima S."/>
            <person name="Fushimi T."/>
            <person name="Abe N."/>
            <person name="Kamio Y."/>
            <person name="Yamazaki S."/>
            <person name="Fujita N."/>
        </authorList>
    </citation>
    <scope>NUCLEOTIDE SEQUENCE [LARGE SCALE GENOMIC DNA]</scope>
    <source>
        <strain evidence="2">NBRC 103574 / TAM6421</strain>
    </source>
</reference>
<dbReference type="EMBL" id="AP012292">
    <property type="protein sequence ID" value="BAL83375.1"/>
    <property type="molecule type" value="Genomic_DNA"/>
</dbReference>
<gene>
    <name evidence="1" type="ordered locus">SELR_16670</name>
</gene>
<dbReference type="AlphaFoldDB" id="I0GRI8"/>
<proteinExistence type="predicted"/>
<dbReference type="KEGG" id="sri:SELR_16670"/>
<sequence length="176" mass="19196">MDWKSKLKKAGMKGLTSAINKYAKALGVNPGAANEIGSLGDVTFKVAAYNDCLTFDEYKRSFKARIAKHDIIASKPVLEFQGPDITTLTLGIKLRKWLGVNPESCLEILRSYCETGEVLTFVVSGKPVGKKWLIESVEATATHYIDGTVAGLDVNLSMQEYYEATTNSRILGGVLT</sequence>
<evidence type="ECO:0000313" key="2">
    <source>
        <dbReference type="Proteomes" id="UP000007887"/>
    </source>
</evidence>
<evidence type="ECO:0000313" key="1">
    <source>
        <dbReference type="EMBL" id="BAL83375.1"/>
    </source>
</evidence>
<dbReference type="Proteomes" id="UP000007887">
    <property type="component" value="Chromosome"/>
</dbReference>
<dbReference type="HOGENOM" id="CLU_126007_1_0_9"/>
<name>I0GRI8_SELRL</name>
<dbReference type="PATRIC" id="fig|927704.6.peg.1726"/>
<dbReference type="eggNOG" id="COG3499">
    <property type="taxonomic scope" value="Bacteria"/>
</dbReference>
<dbReference type="InterPro" id="IPR009734">
    <property type="entry name" value="Myoviridae_GpU"/>
</dbReference>
<organism evidence="1 2">
    <name type="scientific">Selenomonas ruminantium subsp. lactilytica (strain NBRC 103574 / TAM6421)</name>
    <dbReference type="NCBI Taxonomy" id="927704"/>
    <lineage>
        <taxon>Bacteria</taxon>
        <taxon>Bacillati</taxon>
        <taxon>Bacillota</taxon>
        <taxon>Negativicutes</taxon>
        <taxon>Selenomonadales</taxon>
        <taxon>Selenomonadaceae</taxon>
        <taxon>Selenomonas</taxon>
    </lineage>
</organism>
<protein>
    <submittedName>
        <fullName evidence="1">Putative phage protein</fullName>
    </submittedName>
</protein>
<dbReference type="RefSeq" id="WP_014424809.1">
    <property type="nucleotide sequence ID" value="NC_017068.1"/>
</dbReference>
<dbReference type="OrthoDB" id="1684797at2"/>
<dbReference type="Pfam" id="PF06995">
    <property type="entry name" value="Phage_P2_GpU"/>
    <property type="match status" value="1"/>
</dbReference>